<evidence type="ECO:0000259" key="1">
    <source>
        <dbReference type="Pfam" id="PF24696"/>
    </source>
</evidence>
<feature type="domain" description="UGSC-like" evidence="1">
    <location>
        <begin position="4"/>
        <end position="70"/>
    </location>
</feature>
<dbReference type="EMBL" id="CDRZ01000282">
    <property type="protein sequence ID" value="CEO90357.1"/>
    <property type="molecule type" value="Genomic_DNA"/>
</dbReference>
<name>A0A0B7MRR7_9FIRM</name>
<proteinExistence type="predicted"/>
<sequence length="439" mass="47350">MNQLRLEKVGIPTVTIATSDFIGLAKTTATQEGAPNLALVEVEHPIGGIGLSSVQKKAKGIFPEVMKMATEWQPEKATGKVTIKGEVYPAPTIEVEGTVEDVNNYFFEKGWSNGLPIVPPTPEKVQAMLKGTSRDPDEVVWVIPPRNGILTVEGVAAYAVMTGCKPEYMPVLLSALEGMKDEGFNWRGLTTTTHPNGLLVVVNGKIAKDLGIASGVGAASGFSQPNMAIGYALALMTDVVGGSTPQTEDKSSLGWVGNAVATVVAESENSPWELFNEEQGFKKDDSIVTVFAGGPPTNIQDHTSVGNDGLLRVFANTINNAGQNTTCASKGQVVLLINEEHAQMFAEEGWTKEKLQNWLWENSQRPAKEYAEKCADWASEYLEKPVGPDTNVPIVRTPEQIRIIVTGGAGKHSQYWGGFQHFKSPKSQEKVVISKELSK</sequence>
<dbReference type="Pfam" id="PF24696">
    <property type="entry name" value="UGSC"/>
    <property type="match status" value="1"/>
</dbReference>
<evidence type="ECO:0000313" key="3">
    <source>
        <dbReference type="Proteomes" id="UP000046155"/>
    </source>
</evidence>
<reference evidence="3" key="1">
    <citation type="submission" date="2015-01" db="EMBL/GenBank/DDBJ databases">
        <authorList>
            <person name="Manzoor Shahid"/>
            <person name="Zubair Saima"/>
        </authorList>
    </citation>
    <scope>NUCLEOTIDE SEQUENCE [LARGE SCALE GENOMIC DNA]</scope>
    <source>
        <strain evidence="3">Sp3</strain>
    </source>
</reference>
<dbReference type="Proteomes" id="UP000046155">
    <property type="component" value="Unassembled WGS sequence"/>
</dbReference>
<gene>
    <name evidence="2" type="ORF">SSCH_810031</name>
</gene>
<dbReference type="OrthoDB" id="5240640at2"/>
<protein>
    <recommendedName>
        <fullName evidence="1">UGSC-like domain-containing protein</fullName>
    </recommendedName>
</protein>
<dbReference type="AlphaFoldDB" id="A0A0B7MRR7"/>
<dbReference type="InterPro" id="IPR057767">
    <property type="entry name" value="UGSC-like_dom"/>
</dbReference>
<organism evidence="2 3">
    <name type="scientific">Syntrophaceticus schinkii</name>
    <dbReference type="NCBI Taxonomy" id="499207"/>
    <lineage>
        <taxon>Bacteria</taxon>
        <taxon>Bacillati</taxon>
        <taxon>Bacillota</taxon>
        <taxon>Clostridia</taxon>
        <taxon>Thermoanaerobacterales</taxon>
        <taxon>Thermoanaerobacterales Family III. Incertae Sedis</taxon>
        <taxon>Syntrophaceticus</taxon>
    </lineage>
</organism>
<keyword evidence="3" id="KW-1185">Reference proteome</keyword>
<evidence type="ECO:0000313" key="2">
    <source>
        <dbReference type="EMBL" id="CEO90357.1"/>
    </source>
</evidence>
<accession>A0A0B7MRR7</accession>